<dbReference type="EMBL" id="VSRR010009114">
    <property type="protein sequence ID" value="MPC49821.1"/>
    <property type="molecule type" value="Genomic_DNA"/>
</dbReference>
<name>A0A5B7FQS7_PORTR</name>
<protein>
    <submittedName>
        <fullName evidence="1">Uncharacterized protein</fullName>
    </submittedName>
</protein>
<comment type="caution">
    <text evidence="1">The sequence shown here is derived from an EMBL/GenBank/DDBJ whole genome shotgun (WGS) entry which is preliminary data.</text>
</comment>
<dbReference type="Proteomes" id="UP000324222">
    <property type="component" value="Unassembled WGS sequence"/>
</dbReference>
<evidence type="ECO:0000313" key="1">
    <source>
        <dbReference type="EMBL" id="MPC49821.1"/>
    </source>
</evidence>
<organism evidence="1 2">
    <name type="scientific">Portunus trituberculatus</name>
    <name type="common">Swimming crab</name>
    <name type="synonym">Neptunus trituberculatus</name>
    <dbReference type="NCBI Taxonomy" id="210409"/>
    <lineage>
        <taxon>Eukaryota</taxon>
        <taxon>Metazoa</taxon>
        <taxon>Ecdysozoa</taxon>
        <taxon>Arthropoda</taxon>
        <taxon>Crustacea</taxon>
        <taxon>Multicrustacea</taxon>
        <taxon>Malacostraca</taxon>
        <taxon>Eumalacostraca</taxon>
        <taxon>Eucarida</taxon>
        <taxon>Decapoda</taxon>
        <taxon>Pleocyemata</taxon>
        <taxon>Brachyura</taxon>
        <taxon>Eubrachyura</taxon>
        <taxon>Portunoidea</taxon>
        <taxon>Portunidae</taxon>
        <taxon>Portuninae</taxon>
        <taxon>Portunus</taxon>
    </lineage>
</organism>
<proteinExistence type="predicted"/>
<sequence length="78" mass="8981">MFYIYEGVFGRLKKRLGMILARNINPKVRFARTSGGKMGRKLSHFRMFVVLDERMWSVSSSVLVSTTNPSAVWLILVE</sequence>
<gene>
    <name evidence="1" type="ORF">E2C01_043635</name>
</gene>
<accession>A0A5B7FQS7</accession>
<keyword evidence="2" id="KW-1185">Reference proteome</keyword>
<reference evidence="1 2" key="1">
    <citation type="submission" date="2019-05" db="EMBL/GenBank/DDBJ databases">
        <title>Another draft genome of Portunus trituberculatus and its Hox gene families provides insights of decapod evolution.</title>
        <authorList>
            <person name="Jeong J.-H."/>
            <person name="Song I."/>
            <person name="Kim S."/>
            <person name="Choi T."/>
            <person name="Kim D."/>
            <person name="Ryu S."/>
            <person name="Kim W."/>
        </authorList>
    </citation>
    <scope>NUCLEOTIDE SEQUENCE [LARGE SCALE GENOMIC DNA]</scope>
    <source>
        <tissue evidence="1">Muscle</tissue>
    </source>
</reference>
<dbReference type="AlphaFoldDB" id="A0A5B7FQS7"/>
<evidence type="ECO:0000313" key="2">
    <source>
        <dbReference type="Proteomes" id="UP000324222"/>
    </source>
</evidence>